<feature type="region of interest" description="Disordered" evidence="1">
    <location>
        <begin position="420"/>
        <end position="507"/>
    </location>
</feature>
<feature type="region of interest" description="Disordered" evidence="1">
    <location>
        <begin position="30"/>
        <end position="137"/>
    </location>
</feature>
<dbReference type="Pfam" id="PF12874">
    <property type="entry name" value="zf-met"/>
    <property type="match status" value="2"/>
</dbReference>
<dbReference type="GO" id="GO:0003676">
    <property type="term" value="F:nucleic acid binding"/>
    <property type="evidence" value="ECO:0007669"/>
    <property type="project" value="InterPro"/>
</dbReference>
<dbReference type="InParanoid" id="A0A200RCI4"/>
<keyword evidence="4" id="KW-1185">Reference proteome</keyword>
<accession>A0A200RCI4</accession>
<feature type="region of interest" description="Disordered" evidence="1">
    <location>
        <begin position="308"/>
        <end position="334"/>
    </location>
</feature>
<protein>
    <submittedName>
        <fullName evidence="3">Zinc finger protein</fullName>
    </submittedName>
</protein>
<proteinExistence type="predicted"/>
<dbReference type="Proteomes" id="UP000195402">
    <property type="component" value="Unassembled WGS sequence"/>
</dbReference>
<comment type="caution">
    <text evidence="3">The sequence shown here is derived from an EMBL/GenBank/DDBJ whole genome shotgun (WGS) entry which is preliminary data.</text>
</comment>
<sequence length="507" mass="54732">MLTCNMYVNVTASPWHFGAFLQAGRSPYNRGGGGRGGGPFRGGRGNFGHRNPRPDGSATYSRGRGRGGRGRGGRRFPSHGGSSSPYPETSVQELDSASAHAEVAQLAGEQGEEPQTVPVSSTVSTTAGQAPRSSRRPPQIAWCELCRVDCTSPEILEQHKNGKKHKKNLQRFEEMQNYRNPNAIPIPMPVVTHMPAPNPIPAPAPNPTPALAPAPLQTDVPSIQSEQKSLAKCESEATVQPENVHGGEIIKQPALENLPTGATVDESKMDSEQQNDMVEQSEVAEADETEATTRKRKMDRFDTGRRGLKRKLRGGRGGKHMRMVEQQRPSRHVEPPKEVVPIVCDLCNVKCDTQAVFDCHLAGKKHLSKLKRFQGHQALYGSVGLQALYPPNPNTQSIFVPQVHPHQQPIYVPPQQQMMAYGPPQGQQIAAPAAASEPKASLDSEMQQEPQITPGGGQLAGSVEPEGQEQGASSATLKQDNQQTVGATSQNGVSESEVKEVTDPSLQ</sequence>
<feature type="compositionally biased region" description="Basic and acidic residues" evidence="1">
    <location>
        <begin position="496"/>
        <end position="507"/>
    </location>
</feature>
<organism evidence="3 4">
    <name type="scientific">Macleaya cordata</name>
    <name type="common">Five-seeded plume-poppy</name>
    <name type="synonym">Bocconia cordata</name>
    <dbReference type="NCBI Taxonomy" id="56857"/>
    <lineage>
        <taxon>Eukaryota</taxon>
        <taxon>Viridiplantae</taxon>
        <taxon>Streptophyta</taxon>
        <taxon>Embryophyta</taxon>
        <taxon>Tracheophyta</taxon>
        <taxon>Spermatophyta</taxon>
        <taxon>Magnoliopsida</taxon>
        <taxon>Ranunculales</taxon>
        <taxon>Papaveraceae</taxon>
        <taxon>Papaveroideae</taxon>
        <taxon>Macleaya</taxon>
    </lineage>
</organism>
<dbReference type="SUPFAM" id="SSF57667">
    <property type="entry name" value="beta-beta-alpha zinc fingers"/>
    <property type="match status" value="2"/>
</dbReference>
<dbReference type="PANTHER" id="PTHR47487:SF12">
    <property type="entry name" value="GLUTENIN, HIGH MOLECULAR WEIGHT SUBUNIT DX5-LIKE"/>
    <property type="match status" value="1"/>
</dbReference>
<dbReference type="InterPro" id="IPR003604">
    <property type="entry name" value="Matrin/U1-like-C_Znf_C2H2"/>
</dbReference>
<dbReference type="STRING" id="56857.A0A200RCI4"/>
<dbReference type="PANTHER" id="PTHR47487">
    <property type="entry name" value="OS06G0651300 PROTEIN-RELATED"/>
    <property type="match status" value="1"/>
</dbReference>
<feature type="compositionally biased region" description="Polar residues" evidence="1">
    <location>
        <begin position="80"/>
        <end position="95"/>
    </location>
</feature>
<dbReference type="GO" id="GO:0008270">
    <property type="term" value="F:zinc ion binding"/>
    <property type="evidence" value="ECO:0007669"/>
    <property type="project" value="InterPro"/>
</dbReference>
<dbReference type="EMBL" id="MVGT01000131">
    <property type="protein sequence ID" value="OVA20424.1"/>
    <property type="molecule type" value="Genomic_DNA"/>
</dbReference>
<dbReference type="Gene3D" id="3.30.160.60">
    <property type="entry name" value="Classic Zinc Finger"/>
    <property type="match status" value="2"/>
</dbReference>
<evidence type="ECO:0000313" key="3">
    <source>
        <dbReference type="EMBL" id="OVA20424.1"/>
    </source>
</evidence>
<feature type="compositionally biased region" description="Basic residues" evidence="1">
    <location>
        <begin position="63"/>
        <end position="77"/>
    </location>
</feature>
<feature type="compositionally biased region" description="Basic residues" evidence="1">
    <location>
        <begin position="308"/>
        <end position="321"/>
    </location>
</feature>
<feature type="compositionally biased region" description="Gly residues" evidence="1">
    <location>
        <begin position="30"/>
        <end position="46"/>
    </location>
</feature>
<dbReference type="AlphaFoldDB" id="A0A200RCI4"/>
<dbReference type="OMA" id="HNMESEI"/>
<feature type="compositionally biased region" description="Polar residues" evidence="1">
    <location>
        <begin position="470"/>
        <end position="494"/>
    </location>
</feature>
<dbReference type="InterPro" id="IPR036236">
    <property type="entry name" value="Znf_C2H2_sf"/>
</dbReference>
<dbReference type="SMART" id="SM00451">
    <property type="entry name" value="ZnF_U1"/>
    <property type="match status" value="2"/>
</dbReference>
<feature type="compositionally biased region" description="Low complexity" evidence="1">
    <location>
        <begin position="116"/>
        <end position="126"/>
    </location>
</feature>
<dbReference type="InterPro" id="IPR013087">
    <property type="entry name" value="Znf_C2H2_type"/>
</dbReference>
<gene>
    <name evidence="3" type="ORF">BVC80_1197g9</name>
</gene>
<name>A0A200RCI4_MACCD</name>
<feature type="domain" description="U1-type" evidence="2">
    <location>
        <begin position="339"/>
        <end position="373"/>
    </location>
</feature>
<feature type="compositionally biased region" description="Low complexity" evidence="1">
    <location>
        <begin position="420"/>
        <end position="435"/>
    </location>
</feature>
<reference evidence="3 4" key="1">
    <citation type="journal article" date="2017" name="Mol. Plant">
        <title>The Genome of Medicinal Plant Macleaya cordata Provides New Insights into Benzylisoquinoline Alkaloids Metabolism.</title>
        <authorList>
            <person name="Liu X."/>
            <person name="Liu Y."/>
            <person name="Huang P."/>
            <person name="Ma Y."/>
            <person name="Qing Z."/>
            <person name="Tang Q."/>
            <person name="Cao H."/>
            <person name="Cheng P."/>
            <person name="Zheng Y."/>
            <person name="Yuan Z."/>
            <person name="Zhou Y."/>
            <person name="Liu J."/>
            <person name="Tang Z."/>
            <person name="Zhuo Y."/>
            <person name="Zhang Y."/>
            <person name="Yu L."/>
            <person name="Huang J."/>
            <person name="Yang P."/>
            <person name="Peng Q."/>
            <person name="Zhang J."/>
            <person name="Jiang W."/>
            <person name="Zhang Z."/>
            <person name="Lin K."/>
            <person name="Ro D.K."/>
            <person name="Chen X."/>
            <person name="Xiong X."/>
            <person name="Shang Y."/>
            <person name="Huang S."/>
            <person name="Zeng J."/>
        </authorList>
    </citation>
    <scope>NUCLEOTIDE SEQUENCE [LARGE SCALE GENOMIC DNA]</scope>
    <source>
        <strain evidence="4">cv. BLH2017</strain>
        <tissue evidence="3">Root</tissue>
    </source>
</reference>
<feature type="domain" description="U1-type" evidence="2">
    <location>
        <begin position="142"/>
        <end position="172"/>
    </location>
</feature>
<dbReference type="OrthoDB" id="434647at2759"/>
<evidence type="ECO:0000313" key="4">
    <source>
        <dbReference type="Proteomes" id="UP000195402"/>
    </source>
</evidence>
<feature type="region of interest" description="Disordered" evidence="1">
    <location>
        <begin position="265"/>
        <end position="293"/>
    </location>
</feature>
<evidence type="ECO:0000259" key="2">
    <source>
        <dbReference type="SMART" id="SM00451"/>
    </source>
</evidence>
<evidence type="ECO:0000256" key="1">
    <source>
        <dbReference type="SAM" id="MobiDB-lite"/>
    </source>
</evidence>